<dbReference type="AlphaFoldDB" id="A0A3N4Z931"/>
<organism evidence="9 10">
    <name type="scientific">Myceligenerans xiligouense</name>
    <dbReference type="NCBI Taxonomy" id="253184"/>
    <lineage>
        <taxon>Bacteria</taxon>
        <taxon>Bacillati</taxon>
        <taxon>Actinomycetota</taxon>
        <taxon>Actinomycetes</taxon>
        <taxon>Micrococcales</taxon>
        <taxon>Promicromonosporaceae</taxon>
        <taxon>Myceligenerans</taxon>
    </lineage>
</organism>
<keyword evidence="6 7" id="KW-0472">Membrane</keyword>
<evidence type="ECO:0000256" key="1">
    <source>
        <dbReference type="ARBA" id="ARBA00004651"/>
    </source>
</evidence>
<evidence type="ECO:0000313" key="10">
    <source>
        <dbReference type="Proteomes" id="UP000280501"/>
    </source>
</evidence>
<dbReference type="GO" id="GO:0005886">
    <property type="term" value="C:plasma membrane"/>
    <property type="evidence" value="ECO:0007669"/>
    <property type="project" value="UniProtKB-SubCell"/>
</dbReference>
<comment type="similarity">
    <text evidence="7">Belongs to the binding-protein-dependent transport system permease family.</text>
</comment>
<proteinExistence type="inferred from homology"/>
<dbReference type="InterPro" id="IPR000515">
    <property type="entry name" value="MetI-like"/>
</dbReference>
<evidence type="ECO:0000259" key="8">
    <source>
        <dbReference type="PROSITE" id="PS50928"/>
    </source>
</evidence>
<evidence type="ECO:0000256" key="6">
    <source>
        <dbReference type="ARBA" id="ARBA00023136"/>
    </source>
</evidence>
<keyword evidence="4 7" id="KW-0812">Transmembrane</keyword>
<dbReference type="InterPro" id="IPR005769">
    <property type="entry name" value="PhnE/PtxC"/>
</dbReference>
<evidence type="ECO:0000313" key="9">
    <source>
        <dbReference type="EMBL" id="RPF22378.1"/>
    </source>
</evidence>
<dbReference type="Proteomes" id="UP000280501">
    <property type="component" value="Unassembled WGS sequence"/>
</dbReference>
<sequence length="269" mass="28818">MTATTSAAPARGRAMPPKPRRPWGLYAGLFVCAVITVWAAIGIDFTLGPLFSDLTRGQEVVAEFFRPDWEFAWRVREQWIETLQLAVVASFLGCLLALVLAHMASDVTAPPWMARTLKALLAVERSLPDVAWALLAVAVVGNGALAGILALFAFNVGVAAKLTAESVDAVDRGPVEAATAVGAGALQRAVAAVLPQVMPNFLSYSFYVFELNIRASLVIGLVGAGGIGQVIKTELSRFQYSHISAIVAVFIVVVFVLDQVSAWLRRRLI</sequence>
<dbReference type="PANTHER" id="PTHR30043:SF1">
    <property type="entry name" value="ABC TRANSPORT SYSTEM PERMEASE PROTEIN P69"/>
    <property type="match status" value="1"/>
</dbReference>
<reference evidence="9 10" key="1">
    <citation type="submission" date="2018-11" db="EMBL/GenBank/DDBJ databases">
        <title>Sequencing the genomes of 1000 actinobacteria strains.</title>
        <authorList>
            <person name="Klenk H.-P."/>
        </authorList>
    </citation>
    <scope>NUCLEOTIDE SEQUENCE [LARGE SCALE GENOMIC DNA]</scope>
    <source>
        <strain evidence="9 10">DSM 15700</strain>
    </source>
</reference>
<feature type="transmembrane region" description="Helical" evidence="7">
    <location>
        <begin position="23"/>
        <end position="47"/>
    </location>
</feature>
<protein>
    <submittedName>
        <fullName evidence="9">Phosphonate transport system permease protein</fullName>
    </submittedName>
</protein>
<comment type="subcellular location">
    <subcellularLocation>
        <location evidence="1 7">Cell membrane</location>
        <topology evidence="1 7">Multi-pass membrane protein</topology>
    </subcellularLocation>
</comment>
<accession>A0A3N4Z931</accession>
<feature type="transmembrane region" description="Helical" evidence="7">
    <location>
        <begin position="130"/>
        <end position="154"/>
    </location>
</feature>
<evidence type="ECO:0000256" key="2">
    <source>
        <dbReference type="ARBA" id="ARBA00022448"/>
    </source>
</evidence>
<dbReference type="EMBL" id="RKQZ01000001">
    <property type="protein sequence ID" value="RPF22378.1"/>
    <property type="molecule type" value="Genomic_DNA"/>
</dbReference>
<dbReference type="GO" id="GO:0015416">
    <property type="term" value="F:ABC-type phosphonate transporter activity"/>
    <property type="evidence" value="ECO:0007669"/>
    <property type="project" value="InterPro"/>
</dbReference>
<feature type="domain" description="ABC transmembrane type-1" evidence="8">
    <location>
        <begin position="79"/>
        <end position="261"/>
    </location>
</feature>
<dbReference type="NCBIfam" id="TIGR01097">
    <property type="entry name" value="PhnE"/>
    <property type="match status" value="1"/>
</dbReference>
<dbReference type="CDD" id="cd06261">
    <property type="entry name" value="TM_PBP2"/>
    <property type="match status" value="1"/>
</dbReference>
<feature type="transmembrane region" description="Helical" evidence="7">
    <location>
        <begin position="83"/>
        <end position="104"/>
    </location>
</feature>
<evidence type="ECO:0000256" key="3">
    <source>
        <dbReference type="ARBA" id="ARBA00022475"/>
    </source>
</evidence>
<dbReference type="InterPro" id="IPR035906">
    <property type="entry name" value="MetI-like_sf"/>
</dbReference>
<dbReference type="PROSITE" id="PS50928">
    <property type="entry name" value="ABC_TM1"/>
    <property type="match status" value="1"/>
</dbReference>
<feature type="transmembrane region" description="Helical" evidence="7">
    <location>
        <begin position="243"/>
        <end position="264"/>
    </location>
</feature>
<keyword evidence="2 7" id="KW-0813">Transport</keyword>
<comment type="caution">
    <text evidence="9">The sequence shown here is derived from an EMBL/GenBank/DDBJ whole genome shotgun (WGS) entry which is preliminary data.</text>
</comment>
<keyword evidence="5 7" id="KW-1133">Transmembrane helix</keyword>
<keyword evidence="10" id="KW-1185">Reference proteome</keyword>
<feature type="transmembrane region" description="Helical" evidence="7">
    <location>
        <begin position="211"/>
        <end position="231"/>
    </location>
</feature>
<dbReference type="Gene3D" id="1.10.3720.10">
    <property type="entry name" value="MetI-like"/>
    <property type="match status" value="1"/>
</dbReference>
<dbReference type="Pfam" id="PF00528">
    <property type="entry name" value="BPD_transp_1"/>
    <property type="match status" value="1"/>
</dbReference>
<evidence type="ECO:0000256" key="4">
    <source>
        <dbReference type="ARBA" id="ARBA00022692"/>
    </source>
</evidence>
<evidence type="ECO:0000256" key="7">
    <source>
        <dbReference type="RuleBase" id="RU363032"/>
    </source>
</evidence>
<keyword evidence="3" id="KW-1003">Cell membrane</keyword>
<dbReference type="OrthoDB" id="9808005at2"/>
<dbReference type="SUPFAM" id="SSF161098">
    <property type="entry name" value="MetI-like"/>
    <property type="match status" value="1"/>
</dbReference>
<name>A0A3N4Z931_9MICO</name>
<gene>
    <name evidence="9" type="ORF">EDD34_3035</name>
</gene>
<dbReference type="RefSeq" id="WP_123815299.1">
    <property type="nucleotide sequence ID" value="NZ_RKQZ01000001.1"/>
</dbReference>
<evidence type="ECO:0000256" key="5">
    <source>
        <dbReference type="ARBA" id="ARBA00022989"/>
    </source>
</evidence>
<dbReference type="PANTHER" id="PTHR30043">
    <property type="entry name" value="PHOSPHONATES TRANSPORT SYSTEM PERMEASE PROTEIN"/>
    <property type="match status" value="1"/>
</dbReference>